<reference evidence="3 6" key="2">
    <citation type="submission" date="2021-02" db="EMBL/GenBank/DDBJ databases">
        <title>Draft genome of the type strains Burkholderia anthina DSM16086.</title>
        <authorList>
            <person name="Hertel R."/>
            <person name="Meissner J."/>
            <person name="Poehlein A."/>
            <person name="Daniel R."/>
            <person name="Commichau F.M."/>
        </authorList>
    </citation>
    <scope>NUCLEOTIDE SEQUENCE [LARGE SCALE GENOMIC DNA]</scope>
    <source>
        <strain evidence="3 6">DSM 16086</strain>
    </source>
</reference>
<dbReference type="PANTHER" id="PTHR11786:SF0">
    <property type="entry name" value="ARYLAMINE N-ACETYLTRANSFERASE 4-RELATED"/>
    <property type="match status" value="1"/>
</dbReference>
<comment type="similarity">
    <text evidence="1 2">Belongs to the arylamine N-acetyltransferase family.</text>
</comment>
<organism evidence="4 5">
    <name type="scientific">Burkholderia anthina</name>
    <dbReference type="NCBI Taxonomy" id="179879"/>
    <lineage>
        <taxon>Bacteria</taxon>
        <taxon>Pseudomonadati</taxon>
        <taxon>Pseudomonadota</taxon>
        <taxon>Betaproteobacteria</taxon>
        <taxon>Burkholderiales</taxon>
        <taxon>Burkholderiaceae</taxon>
        <taxon>Burkholderia</taxon>
        <taxon>Burkholderia cepacia complex</taxon>
    </lineage>
</organism>
<dbReference type="GO" id="GO:0016407">
    <property type="term" value="F:acetyltransferase activity"/>
    <property type="evidence" value="ECO:0007669"/>
    <property type="project" value="InterPro"/>
</dbReference>
<evidence type="ECO:0000256" key="2">
    <source>
        <dbReference type="RuleBase" id="RU003452"/>
    </source>
</evidence>
<dbReference type="Pfam" id="PF00797">
    <property type="entry name" value="Acetyltransf_2"/>
    <property type="match status" value="1"/>
</dbReference>
<dbReference type="Proteomes" id="UP000755577">
    <property type="component" value="Unassembled WGS sequence"/>
</dbReference>
<evidence type="ECO:0000313" key="6">
    <source>
        <dbReference type="Proteomes" id="UP000755577"/>
    </source>
</evidence>
<dbReference type="InterPro" id="IPR001447">
    <property type="entry name" value="Arylamine_N-AcTrfase"/>
</dbReference>
<dbReference type="InterPro" id="IPR038765">
    <property type="entry name" value="Papain-like_cys_pep_sf"/>
</dbReference>
<accession>A0A6P2G5L2</accession>
<protein>
    <submittedName>
        <fullName evidence="3">Arylamine N-acetyltransferase</fullName>
    </submittedName>
    <submittedName>
        <fullName evidence="4">N-hydroxyarylamine O-acetyltransferase</fullName>
    </submittedName>
</protein>
<dbReference type="EMBL" id="JAFCIQ010000035">
    <property type="protein sequence ID" value="MBM2771029.1"/>
    <property type="molecule type" value="Genomic_DNA"/>
</dbReference>
<dbReference type="SUPFAM" id="SSF54001">
    <property type="entry name" value="Cysteine proteinases"/>
    <property type="match status" value="1"/>
</dbReference>
<dbReference type="Gene3D" id="2.40.128.150">
    <property type="entry name" value="Cysteine proteinases"/>
    <property type="match status" value="1"/>
</dbReference>
<keyword evidence="4" id="KW-0808">Transferase</keyword>
<sequence>MTDSFDLPRYFARIGYDGPAEPTLDVLRRLHLLHPQAIPFENLNPLTGARVALDLPAIVDKVVGHRRGGYCFELNKLFHTALTTIGFRVTPLIARVRWMRPPEAVTAQTHMLLRIDLDGATWLADIGFGSATLTAPLRFVPGERQSTPHGAFRVVDAPVDGEFDMQFEIPDGWQTTYRFSLKPAEWIDYEAANWFTSTYPDSIFVNDLIACRVLPDGRAALFNTALTVRDAAGAGRTTTFDDAAGWGACLRDTIGIDTAGFDLDALFARVAARAASM</sequence>
<dbReference type="Gene3D" id="3.30.2140.10">
    <property type="entry name" value="Arylamine N-acetyltransferase"/>
    <property type="match status" value="1"/>
</dbReference>
<dbReference type="EMBL" id="CABVLY010000005">
    <property type="protein sequence ID" value="VVU49012.1"/>
    <property type="molecule type" value="Genomic_DNA"/>
</dbReference>
<dbReference type="AlphaFoldDB" id="A0A6P2G5L2"/>
<dbReference type="Proteomes" id="UP000494201">
    <property type="component" value="Unassembled WGS sequence"/>
</dbReference>
<keyword evidence="6" id="KW-1185">Reference proteome</keyword>
<dbReference type="GeneID" id="56499744"/>
<gene>
    <name evidence="4" type="ORF">BAN20980_01711</name>
    <name evidence="3" type="ORF">JQK92_31995</name>
</gene>
<evidence type="ECO:0000313" key="3">
    <source>
        <dbReference type="EMBL" id="MBM2771029.1"/>
    </source>
</evidence>
<dbReference type="PANTHER" id="PTHR11786">
    <property type="entry name" value="N-HYDROXYARYLAMINE O-ACETYLTRANSFERASE"/>
    <property type="match status" value="1"/>
</dbReference>
<reference evidence="4 5" key="1">
    <citation type="submission" date="2019-09" db="EMBL/GenBank/DDBJ databases">
        <authorList>
            <person name="Depoorter E."/>
        </authorList>
    </citation>
    <scope>NUCLEOTIDE SEQUENCE [LARGE SCALE GENOMIC DNA]</scope>
    <source>
        <strain evidence="4">LMG 20980</strain>
    </source>
</reference>
<dbReference type="PRINTS" id="PR01543">
    <property type="entry name" value="ANATRNSFRASE"/>
</dbReference>
<evidence type="ECO:0000256" key="1">
    <source>
        <dbReference type="ARBA" id="ARBA00006547"/>
    </source>
</evidence>
<evidence type="ECO:0000313" key="4">
    <source>
        <dbReference type="EMBL" id="VVU49012.1"/>
    </source>
</evidence>
<dbReference type="RefSeq" id="WP_174925795.1">
    <property type="nucleotide sequence ID" value="NZ_CABVLY010000005.1"/>
</dbReference>
<name>A0A6P2G5L2_9BURK</name>
<evidence type="ECO:0000313" key="5">
    <source>
        <dbReference type="Proteomes" id="UP000494201"/>
    </source>
</evidence>
<proteinExistence type="inferred from homology"/>